<accession>A0ABS1XVC6</accession>
<organism evidence="1 2">
    <name type="scientific">Micromonospora parastrephiae</name>
    <dbReference type="NCBI Taxonomy" id="2806101"/>
    <lineage>
        <taxon>Bacteria</taxon>
        <taxon>Bacillati</taxon>
        <taxon>Actinomycetota</taxon>
        <taxon>Actinomycetes</taxon>
        <taxon>Micromonosporales</taxon>
        <taxon>Micromonosporaceae</taxon>
        <taxon>Micromonospora</taxon>
    </lineage>
</organism>
<sequence>MIRIRLVAVDVDAAAVAQALTVIRTSRPVRRRSRDGVSLYLDTELPVRTTGCANP</sequence>
<dbReference type="RefSeq" id="WP_203176018.1">
    <property type="nucleotide sequence ID" value="NZ_JAEVHM010000068.1"/>
</dbReference>
<keyword evidence="2" id="KW-1185">Reference proteome</keyword>
<evidence type="ECO:0000313" key="2">
    <source>
        <dbReference type="Proteomes" id="UP000601027"/>
    </source>
</evidence>
<name>A0ABS1XVC6_9ACTN</name>
<protein>
    <submittedName>
        <fullName evidence="1">Uncharacterized protein</fullName>
    </submittedName>
</protein>
<dbReference type="EMBL" id="JAEVHM010000068">
    <property type="protein sequence ID" value="MBM0233197.1"/>
    <property type="molecule type" value="Genomic_DNA"/>
</dbReference>
<gene>
    <name evidence="1" type="ORF">JNW91_15790</name>
</gene>
<proteinExistence type="predicted"/>
<reference evidence="1 2" key="1">
    <citation type="submission" date="2021-01" db="EMBL/GenBank/DDBJ databases">
        <title>Draft genome sequence of Micromonospora sp. strain STR1_7.</title>
        <authorList>
            <person name="Karlyshev A."/>
            <person name="Jawad R."/>
        </authorList>
    </citation>
    <scope>NUCLEOTIDE SEQUENCE [LARGE SCALE GENOMIC DNA]</scope>
    <source>
        <strain evidence="1 2">STR1-7</strain>
    </source>
</reference>
<evidence type="ECO:0000313" key="1">
    <source>
        <dbReference type="EMBL" id="MBM0233197.1"/>
    </source>
</evidence>
<dbReference type="Proteomes" id="UP000601027">
    <property type="component" value="Unassembled WGS sequence"/>
</dbReference>
<comment type="caution">
    <text evidence="1">The sequence shown here is derived from an EMBL/GenBank/DDBJ whole genome shotgun (WGS) entry which is preliminary data.</text>
</comment>